<protein>
    <submittedName>
        <fullName evidence="1">Uncharacterized protein</fullName>
    </submittedName>
</protein>
<dbReference type="InParanoid" id="A0A2G5CVA6"/>
<reference evidence="1 2" key="1">
    <citation type="submission" date="2017-09" db="EMBL/GenBank/DDBJ databases">
        <title>WGS assembly of Aquilegia coerulea Goldsmith.</title>
        <authorList>
            <person name="Hodges S."/>
            <person name="Kramer E."/>
            <person name="Nordborg M."/>
            <person name="Tomkins J."/>
            <person name="Borevitz J."/>
            <person name="Derieg N."/>
            <person name="Yan J."/>
            <person name="Mihaltcheva S."/>
            <person name="Hayes R.D."/>
            <person name="Rokhsar D."/>
        </authorList>
    </citation>
    <scope>NUCLEOTIDE SEQUENCE [LARGE SCALE GENOMIC DNA]</scope>
    <source>
        <strain evidence="2">cv. Goldsmith</strain>
    </source>
</reference>
<organism evidence="1 2">
    <name type="scientific">Aquilegia coerulea</name>
    <name type="common">Rocky mountain columbine</name>
    <dbReference type="NCBI Taxonomy" id="218851"/>
    <lineage>
        <taxon>Eukaryota</taxon>
        <taxon>Viridiplantae</taxon>
        <taxon>Streptophyta</taxon>
        <taxon>Embryophyta</taxon>
        <taxon>Tracheophyta</taxon>
        <taxon>Spermatophyta</taxon>
        <taxon>Magnoliopsida</taxon>
        <taxon>Ranunculales</taxon>
        <taxon>Ranunculaceae</taxon>
        <taxon>Thalictroideae</taxon>
        <taxon>Aquilegia</taxon>
    </lineage>
</organism>
<name>A0A2G5CVA6_AQUCA</name>
<accession>A0A2G5CVA6</accession>
<evidence type="ECO:0000313" key="1">
    <source>
        <dbReference type="EMBL" id="PIA35224.1"/>
    </source>
</evidence>
<dbReference type="OrthoDB" id="1928656at2759"/>
<proteinExistence type="predicted"/>
<evidence type="ECO:0000313" key="2">
    <source>
        <dbReference type="Proteomes" id="UP000230069"/>
    </source>
</evidence>
<dbReference type="EMBL" id="KZ305053">
    <property type="protein sequence ID" value="PIA35224.1"/>
    <property type="molecule type" value="Genomic_DNA"/>
</dbReference>
<keyword evidence="2" id="KW-1185">Reference proteome</keyword>
<gene>
    <name evidence="1" type="ORF">AQUCO_03600117v1</name>
</gene>
<dbReference type="AlphaFoldDB" id="A0A2G5CVA6"/>
<sequence length="85" mass="9803">MLGFQNVQSNTNYISNFFFTLNHAFALVPLRYQYCTTINIGHYTSGRMNRKLELCGHSKHRIGIIDLLGNPIVKQNPILQEHQNV</sequence>
<dbReference type="Proteomes" id="UP000230069">
    <property type="component" value="Unassembled WGS sequence"/>
</dbReference>